<dbReference type="EMBL" id="AYSA01000004">
    <property type="protein sequence ID" value="ESZ99561.1"/>
    <property type="molecule type" value="Genomic_DNA"/>
</dbReference>
<organism evidence="1 2">
    <name type="scientific">Sclerotinia borealis (strain F-4128)</name>
    <dbReference type="NCBI Taxonomy" id="1432307"/>
    <lineage>
        <taxon>Eukaryota</taxon>
        <taxon>Fungi</taxon>
        <taxon>Dikarya</taxon>
        <taxon>Ascomycota</taxon>
        <taxon>Pezizomycotina</taxon>
        <taxon>Leotiomycetes</taxon>
        <taxon>Helotiales</taxon>
        <taxon>Sclerotiniaceae</taxon>
        <taxon>Sclerotinia</taxon>
    </lineage>
</organism>
<accession>W9CUI0</accession>
<dbReference type="HOGENOM" id="CLU_1300320_0_0_1"/>
<comment type="caution">
    <text evidence="1">The sequence shown here is derived from an EMBL/GenBank/DDBJ whole genome shotgun (WGS) entry which is preliminary data.</text>
</comment>
<gene>
    <name evidence="1" type="ORF">SBOR_0126</name>
</gene>
<keyword evidence="2" id="KW-1185">Reference proteome</keyword>
<evidence type="ECO:0000313" key="1">
    <source>
        <dbReference type="EMBL" id="ESZ99561.1"/>
    </source>
</evidence>
<evidence type="ECO:0000313" key="2">
    <source>
        <dbReference type="Proteomes" id="UP000019487"/>
    </source>
</evidence>
<reference evidence="1 2" key="1">
    <citation type="journal article" date="2014" name="Genome Announc.">
        <title>Draft genome sequence of Sclerotinia borealis, a psychrophilic plant pathogenic fungus.</title>
        <authorList>
            <person name="Mardanov A.V."/>
            <person name="Beletsky A.V."/>
            <person name="Kadnikov V.V."/>
            <person name="Ignatov A.N."/>
            <person name="Ravin N.V."/>
        </authorList>
    </citation>
    <scope>NUCLEOTIDE SEQUENCE [LARGE SCALE GENOMIC DNA]</scope>
    <source>
        <strain evidence="2">F-4157</strain>
    </source>
</reference>
<proteinExistence type="predicted"/>
<sequence length="212" mass="23628">MQLQAPVTHHGLEKVNISMFSRKVDIDRAILDGNGDIDANFPDGRERLNLDCVGRVPLIPEDSITQGETNLLFHSSPIGGRAMTMTRAGKEVMCSGDLVEFIEEILPNLKGMKKMLAASKKDHQEVQEFVSLVEDLMQRAKDTSIKNASRVATWTYWQAKIDEERAEKGTIVTKKQAAIDESTRSLAEYIPQALAEMGVISQEDLDEILNDI</sequence>
<protein>
    <submittedName>
        <fullName evidence="1">Uncharacterized protein</fullName>
    </submittedName>
</protein>
<name>W9CUI0_SCLBF</name>
<dbReference type="Proteomes" id="UP000019487">
    <property type="component" value="Unassembled WGS sequence"/>
</dbReference>
<dbReference type="AlphaFoldDB" id="W9CUI0"/>